<dbReference type="PATRIC" id="fig|33051.4.peg.462"/>
<keyword evidence="1" id="KW-0472">Membrane</keyword>
<reference evidence="2 3" key="1">
    <citation type="journal article" date="2016" name="Front. Microbiol.">
        <title>Genomic Resource of Rice Seed Associated Bacteria.</title>
        <authorList>
            <person name="Midha S."/>
            <person name="Bansal K."/>
            <person name="Sharma S."/>
            <person name="Kumar N."/>
            <person name="Patil P.P."/>
            <person name="Chaudhry V."/>
            <person name="Patil P.B."/>
        </authorList>
    </citation>
    <scope>NUCLEOTIDE SEQUENCE [LARGE SCALE GENOMIC DNA]</scope>
    <source>
        <strain evidence="2 3">SB4</strain>
    </source>
</reference>
<evidence type="ECO:0000256" key="1">
    <source>
        <dbReference type="SAM" id="Phobius"/>
    </source>
</evidence>
<dbReference type="OrthoDB" id="9971794at2"/>
<dbReference type="Proteomes" id="UP000074072">
    <property type="component" value="Unassembled WGS sequence"/>
</dbReference>
<evidence type="ECO:0000313" key="2">
    <source>
        <dbReference type="EMBL" id="KTT96517.1"/>
    </source>
</evidence>
<gene>
    <name evidence="2" type="ORF">SB4_15305</name>
</gene>
<keyword evidence="1" id="KW-0812">Transmembrane</keyword>
<accession>A0A147IMT9</accession>
<feature type="transmembrane region" description="Helical" evidence="1">
    <location>
        <begin position="12"/>
        <end position="31"/>
    </location>
</feature>
<organism evidence="2 3">
    <name type="scientific">Sphingomonas sanguinis</name>
    <dbReference type="NCBI Taxonomy" id="33051"/>
    <lineage>
        <taxon>Bacteria</taxon>
        <taxon>Pseudomonadati</taxon>
        <taxon>Pseudomonadota</taxon>
        <taxon>Alphaproteobacteria</taxon>
        <taxon>Sphingomonadales</taxon>
        <taxon>Sphingomonadaceae</taxon>
        <taxon>Sphingomonas</taxon>
    </lineage>
</organism>
<dbReference type="AlphaFoldDB" id="A0A147IMT9"/>
<dbReference type="RefSeq" id="WP_058753247.1">
    <property type="nucleotide sequence ID" value="NZ_LDTE01000108.1"/>
</dbReference>
<comment type="caution">
    <text evidence="2">The sequence shown here is derived from an EMBL/GenBank/DDBJ whole genome shotgun (WGS) entry which is preliminary data.</text>
</comment>
<sequence length="72" mass="7938">MSLDPVALGLRGPAVIYSLVALAFLPGIVGLRMLPWRRSTKWLILPFYLVGMAFVMLNLLLIIVCVATHDCP</sequence>
<name>A0A147IMT9_9SPHN</name>
<proteinExistence type="predicted"/>
<evidence type="ECO:0000313" key="3">
    <source>
        <dbReference type="Proteomes" id="UP000074072"/>
    </source>
</evidence>
<protein>
    <submittedName>
        <fullName evidence="2">Uncharacterized protein</fullName>
    </submittedName>
</protein>
<feature type="transmembrane region" description="Helical" evidence="1">
    <location>
        <begin position="43"/>
        <end position="69"/>
    </location>
</feature>
<keyword evidence="1" id="KW-1133">Transmembrane helix</keyword>
<dbReference type="EMBL" id="LDTE01000108">
    <property type="protein sequence ID" value="KTT96517.1"/>
    <property type="molecule type" value="Genomic_DNA"/>
</dbReference>